<dbReference type="Proteomes" id="UP000215127">
    <property type="component" value="Chromosome 6"/>
</dbReference>
<dbReference type="EMBL" id="LT853697">
    <property type="protein sequence ID" value="SMQ52116.1"/>
    <property type="molecule type" value="Genomic_DNA"/>
</dbReference>
<accession>A0A1X7RXE0</accession>
<dbReference type="Pfam" id="PF00651">
    <property type="entry name" value="BTB"/>
    <property type="match status" value="1"/>
</dbReference>
<protein>
    <recommendedName>
        <fullName evidence="1">BTB domain-containing protein</fullName>
    </recommendedName>
</protein>
<dbReference type="AlphaFoldDB" id="A0A1X7RXE0"/>
<proteinExistence type="predicted"/>
<name>A0A1X7RXE0_ZYMT9</name>
<dbReference type="SUPFAM" id="SSF54695">
    <property type="entry name" value="POZ domain"/>
    <property type="match status" value="1"/>
</dbReference>
<evidence type="ECO:0000313" key="3">
    <source>
        <dbReference type="Proteomes" id="UP000215127"/>
    </source>
</evidence>
<dbReference type="STRING" id="1276538.A0A1X7RXE0"/>
<evidence type="ECO:0000259" key="1">
    <source>
        <dbReference type="PROSITE" id="PS50097"/>
    </source>
</evidence>
<dbReference type="InterPro" id="IPR000210">
    <property type="entry name" value="BTB/POZ_dom"/>
</dbReference>
<organism evidence="2 3">
    <name type="scientific">Zymoseptoria tritici (strain ST99CH_3D7)</name>
    <dbReference type="NCBI Taxonomy" id="1276538"/>
    <lineage>
        <taxon>Eukaryota</taxon>
        <taxon>Fungi</taxon>
        <taxon>Dikarya</taxon>
        <taxon>Ascomycota</taxon>
        <taxon>Pezizomycotina</taxon>
        <taxon>Dothideomycetes</taxon>
        <taxon>Dothideomycetidae</taxon>
        <taxon>Mycosphaerellales</taxon>
        <taxon>Mycosphaerellaceae</taxon>
        <taxon>Zymoseptoria</taxon>
    </lineage>
</organism>
<dbReference type="PANTHER" id="PTHR47843">
    <property type="entry name" value="BTB DOMAIN-CONTAINING PROTEIN-RELATED"/>
    <property type="match status" value="1"/>
</dbReference>
<reference evidence="2 3" key="1">
    <citation type="submission" date="2016-06" db="EMBL/GenBank/DDBJ databases">
        <authorList>
            <person name="Kjaerup R.B."/>
            <person name="Dalgaard T.S."/>
            <person name="Juul-Madsen H.R."/>
        </authorList>
    </citation>
    <scope>NUCLEOTIDE SEQUENCE [LARGE SCALE GENOMIC DNA]</scope>
</reference>
<dbReference type="Gene3D" id="3.30.710.10">
    <property type="entry name" value="Potassium Channel Kv1.1, Chain A"/>
    <property type="match status" value="1"/>
</dbReference>
<gene>
    <name evidence="2" type="ORF">ZT3D7_G7269</name>
</gene>
<dbReference type="CDD" id="cd18186">
    <property type="entry name" value="BTB_POZ_ZBTB_KLHL-like"/>
    <property type="match status" value="1"/>
</dbReference>
<dbReference type="PANTHER" id="PTHR47843:SF5">
    <property type="entry name" value="BTB_POZ DOMAIN PROTEIN"/>
    <property type="match status" value="1"/>
</dbReference>
<feature type="domain" description="BTB" evidence="1">
    <location>
        <begin position="22"/>
        <end position="84"/>
    </location>
</feature>
<keyword evidence="3" id="KW-1185">Reference proteome</keyword>
<dbReference type="PROSITE" id="PS50097">
    <property type="entry name" value="BTB"/>
    <property type="match status" value="1"/>
</dbReference>
<evidence type="ECO:0000313" key="2">
    <source>
        <dbReference type="EMBL" id="SMQ52116.1"/>
    </source>
</evidence>
<dbReference type="InterPro" id="IPR011333">
    <property type="entry name" value="SKP1/BTB/POZ_sf"/>
</dbReference>
<sequence>MAPAGGKSVSALKHMFDTGEWSDLEIITASKTFKVHKSVVCQSPFFRAACTGRGVREAASGKIELEESEDVVNAILCRLYEQPIVWLKQRYDYKTAEMIFPRGRDAIDLIVAADSYDIEGLAKEAYDKFISCIFCTDIAPKHHIALGELFLAEVDAEPFRTDGRLAIAKSTNEIMRLIIKDRSLWNKLYANEAYVKLLLGYTPGAEQARAAKRPRVTEDSD</sequence>